<dbReference type="SUPFAM" id="SSF56112">
    <property type="entry name" value="Protein kinase-like (PK-like)"/>
    <property type="match status" value="1"/>
</dbReference>
<keyword evidence="2" id="KW-1185">Reference proteome</keyword>
<protein>
    <recommendedName>
        <fullName evidence="3">Protein kinase domain-containing protein</fullName>
    </recommendedName>
</protein>
<dbReference type="InterPro" id="IPR038305">
    <property type="entry name" value="HeLo_sf"/>
</dbReference>
<dbReference type="OrthoDB" id="1911848at2759"/>
<dbReference type="Proteomes" id="UP000244855">
    <property type="component" value="Unassembled WGS sequence"/>
</dbReference>
<sequence>MSGLEIASLALAVATTTETLVDTLVSGIRDTARFGPGFEKARLGLRLEATTLKLIRRVLFGQSASLSSSLFTAFDRQTQIDIINVLRLFKETLESKYCLELAESPNSPSRAPSFMDVTDPSVAFGSYHSASLVRRLRWGFSEKTKIDMTRQELHGWNEQLLNIIKIQIIGDRIEKLNKDKGKPYGGSPAPLLQLLFGEHTKSDANSLGLEIDLRLTEMSLARPGEVGLSDLKISSPEWNTLNGSRIIPTGDSRRLIQVDGGFVLVEFKPFAVGIESSGPSRESSRRVNHLVNILHQEKPERYHCLAARGYFTEATRFALCFDIPQRLDPEYQSLSNLFKKLPEPDLEYKFILARDLANALSQFHAVEWIHKFFCSANVLFFNERGSTDLLSILKNPYLFGWEYSRPESGLSSRHFEKDDINENVYRHPEQWGLPTASFNKFHDIYSLGVVLLEIGFWKSAVSLHRRGFQDVELGGNVKNYLITSAKHQRLRAAMGRKYQAIVVACLEGGFTSPEVGQQTVGLETFKVQVINVLDKIISSIGAL</sequence>
<organism evidence="1 2">
    <name type="scientific">Periconia macrospinosa</name>
    <dbReference type="NCBI Taxonomy" id="97972"/>
    <lineage>
        <taxon>Eukaryota</taxon>
        <taxon>Fungi</taxon>
        <taxon>Dikarya</taxon>
        <taxon>Ascomycota</taxon>
        <taxon>Pezizomycotina</taxon>
        <taxon>Dothideomycetes</taxon>
        <taxon>Pleosporomycetidae</taxon>
        <taxon>Pleosporales</taxon>
        <taxon>Massarineae</taxon>
        <taxon>Periconiaceae</taxon>
        <taxon>Periconia</taxon>
    </lineage>
</organism>
<dbReference type="PANTHER" id="PTHR37542:SF3">
    <property type="entry name" value="PRION-INHIBITION AND PROPAGATION HELO DOMAIN-CONTAINING PROTEIN"/>
    <property type="match status" value="1"/>
</dbReference>
<dbReference type="STRING" id="97972.A0A2V1DLP8"/>
<dbReference type="InterPro" id="IPR011009">
    <property type="entry name" value="Kinase-like_dom_sf"/>
</dbReference>
<dbReference type="Gene3D" id="1.10.510.10">
    <property type="entry name" value="Transferase(Phosphotransferase) domain 1"/>
    <property type="match status" value="1"/>
</dbReference>
<name>A0A2V1DLP8_9PLEO</name>
<evidence type="ECO:0000313" key="1">
    <source>
        <dbReference type="EMBL" id="PVH98968.1"/>
    </source>
</evidence>
<proteinExistence type="predicted"/>
<dbReference type="Gene3D" id="1.20.120.1020">
    <property type="entry name" value="Prion-inhibition and propagation, HeLo domain"/>
    <property type="match status" value="1"/>
</dbReference>
<gene>
    <name evidence="1" type="ORF">DM02DRAFT_673045</name>
</gene>
<evidence type="ECO:0008006" key="3">
    <source>
        <dbReference type="Google" id="ProtNLM"/>
    </source>
</evidence>
<dbReference type="EMBL" id="KZ805402">
    <property type="protein sequence ID" value="PVH98968.1"/>
    <property type="molecule type" value="Genomic_DNA"/>
</dbReference>
<dbReference type="PANTHER" id="PTHR37542">
    <property type="entry name" value="HELO DOMAIN-CONTAINING PROTEIN-RELATED"/>
    <property type="match status" value="1"/>
</dbReference>
<accession>A0A2V1DLP8</accession>
<reference evidence="1 2" key="1">
    <citation type="journal article" date="2018" name="Sci. Rep.">
        <title>Comparative genomics provides insights into the lifestyle and reveals functional heterogeneity of dark septate endophytic fungi.</title>
        <authorList>
            <person name="Knapp D.G."/>
            <person name="Nemeth J.B."/>
            <person name="Barry K."/>
            <person name="Hainaut M."/>
            <person name="Henrissat B."/>
            <person name="Johnson J."/>
            <person name="Kuo A."/>
            <person name="Lim J.H.P."/>
            <person name="Lipzen A."/>
            <person name="Nolan M."/>
            <person name="Ohm R.A."/>
            <person name="Tamas L."/>
            <person name="Grigoriev I.V."/>
            <person name="Spatafora J.W."/>
            <person name="Nagy L.G."/>
            <person name="Kovacs G.M."/>
        </authorList>
    </citation>
    <scope>NUCLEOTIDE SEQUENCE [LARGE SCALE GENOMIC DNA]</scope>
    <source>
        <strain evidence="1 2">DSE2036</strain>
    </source>
</reference>
<evidence type="ECO:0000313" key="2">
    <source>
        <dbReference type="Proteomes" id="UP000244855"/>
    </source>
</evidence>
<dbReference type="AlphaFoldDB" id="A0A2V1DLP8"/>